<evidence type="ECO:0000313" key="1">
    <source>
        <dbReference type="EMBL" id="GKX67970.1"/>
    </source>
</evidence>
<proteinExistence type="predicted"/>
<name>A0ACB5RFW3_9CLOT</name>
<dbReference type="EMBL" id="BROD01000001">
    <property type="protein sequence ID" value="GKX67970.1"/>
    <property type="molecule type" value="Genomic_DNA"/>
</dbReference>
<sequence length="168" mass="19015">MEELANNKNVIIRNAEIRDAAQAIYIVKQVMAEAPFFPRASEEFVFTVEQEESYIKNAALFLVVEVEGKIVGLATLDRSNLVKIHHTATFGINILKEYCGQGVGSLLMQRVIEWAENNGVEKIDLEVFANNISAIALYKKYGFVEEGRKRKAIKTNEGYQDMLIMVRL</sequence>
<reference evidence="1" key="1">
    <citation type="journal article" date="2025" name="Int. J. Syst. Evol. Microbiol.">
        <title>Inconstantimicrobium mannanitabidum sp. nov., a novel member of the family Clostridiaceae isolated from anoxic soil under the treatment of reductive soil disinfestation.</title>
        <authorList>
            <person name="Ueki A."/>
            <person name="Tonouchi A."/>
            <person name="Honma S."/>
            <person name="Kaku N."/>
            <person name="Ueki K."/>
        </authorList>
    </citation>
    <scope>NUCLEOTIDE SEQUENCE</scope>
    <source>
        <strain evidence="1">TW13</strain>
    </source>
</reference>
<keyword evidence="2" id="KW-1185">Reference proteome</keyword>
<comment type="caution">
    <text evidence="1">The sequence shown here is derived from an EMBL/GenBank/DDBJ whole genome shotgun (WGS) entry which is preliminary data.</text>
</comment>
<dbReference type="Proteomes" id="UP001058074">
    <property type="component" value="Unassembled WGS sequence"/>
</dbReference>
<organism evidence="1 2">
    <name type="scientific">Inconstantimicrobium mannanitabidum</name>
    <dbReference type="NCBI Taxonomy" id="1604901"/>
    <lineage>
        <taxon>Bacteria</taxon>
        <taxon>Bacillati</taxon>
        <taxon>Bacillota</taxon>
        <taxon>Clostridia</taxon>
        <taxon>Eubacteriales</taxon>
        <taxon>Clostridiaceae</taxon>
        <taxon>Inconstantimicrobium</taxon>
    </lineage>
</organism>
<gene>
    <name evidence="1" type="ORF">rsdtw13_32280</name>
</gene>
<evidence type="ECO:0000313" key="2">
    <source>
        <dbReference type="Proteomes" id="UP001058074"/>
    </source>
</evidence>
<accession>A0ACB5RFW3</accession>
<protein>
    <submittedName>
        <fullName evidence="1">N-acetyltransferase</fullName>
    </submittedName>
</protein>